<reference evidence="1" key="1">
    <citation type="submission" date="2021-02" db="EMBL/GenBank/DDBJ databases">
        <title>First Annotated Genome of the Yellow-green Alga Tribonema minus.</title>
        <authorList>
            <person name="Mahan K.M."/>
        </authorList>
    </citation>
    <scope>NUCLEOTIDE SEQUENCE</scope>
    <source>
        <strain evidence="1">UTEX B ZZ1240</strain>
    </source>
</reference>
<keyword evidence="2" id="KW-1185">Reference proteome</keyword>
<protein>
    <submittedName>
        <fullName evidence="1">Uncharacterized protein</fullName>
    </submittedName>
</protein>
<dbReference type="AlphaFoldDB" id="A0A835YXG9"/>
<proteinExistence type="predicted"/>
<evidence type="ECO:0000313" key="2">
    <source>
        <dbReference type="Proteomes" id="UP000664859"/>
    </source>
</evidence>
<comment type="caution">
    <text evidence="1">The sequence shown here is derived from an EMBL/GenBank/DDBJ whole genome shotgun (WGS) entry which is preliminary data.</text>
</comment>
<dbReference type="InterPro" id="IPR011333">
    <property type="entry name" value="SKP1/BTB/POZ_sf"/>
</dbReference>
<accession>A0A835YXG9</accession>
<gene>
    <name evidence="1" type="ORF">JKP88DRAFT_248059</name>
</gene>
<dbReference type="Gene3D" id="3.30.710.10">
    <property type="entry name" value="Potassium Channel Kv1.1, Chain A"/>
    <property type="match status" value="1"/>
</dbReference>
<dbReference type="EMBL" id="JAFCMP010000515">
    <property type="protein sequence ID" value="KAG5178383.1"/>
    <property type="molecule type" value="Genomic_DNA"/>
</dbReference>
<sequence length="285" mass="30928">MTSSKTSTNSQSKGPGSLADAGIYSNFKDNLQQLLEETLSTKAYQLEAKEKELEERERVVNEALVITSSLDARVTIELSNASFETTRGVLLQHGKHSLFSALLAEHDTGEHVKLFFPRDGTIFELVYECLVYGKLAEVQPKMMTSEGKSNDHAPKCLKLTGATVHGAGNPFEWTSVTAPGHPDYFSFDGTSSININHDGAFLVILRMNCTVSSYAAAVSIRNDGTDVATCHTYPTNQMSSIVVTDVLEVKKNTELDGALAVGSYQTSHFKISGDSQFSVAYLGAL</sequence>
<dbReference type="Proteomes" id="UP000664859">
    <property type="component" value="Unassembled WGS sequence"/>
</dbReference>
<name>A0A835YXG9_9STRA</name>
<evidence type="ECO:0000313" key="1">
    <source>
        <dbReference type="EMBL" id="KAG5178383.1"/>
    </source>
</evidence>
<organism evidence="1 2">
    <name type="scientific">Tribonema minus</name>
    <dbReference type="NCBI Taxonomy" id="303371"/>
    <lineage>
        <taxon>Eukaryota</taxon>
        <taxon>Sar</taxon>
        <taxon>Stramenopiles</taxon>
        <taxon>Ochrophyta</taxon>
        <taxon>PX clade</taxon>
        <taxon>Xanthophyceae</taxon>
        <taxon>Tribonematales</taxon>
        <taxon>Tribonemataceae</taxon>
        <taxon>Tribonema</taxon>
    </lineage>
</organism>